<evidence type="ECO:0000256" key="3">
    <source>
        <dbReference type="ARBA" id="ARBA00004496"/>
    </source>
</evidence>
<dbReference type="PANTHER" id="PTHR19384:SF10">
    <property type="entry name" value="NADPH-DEPENDENT DIFLAVIN OXIDOREDUCTASE 1"/>
    <property type="match status" value="1"/>
</dbReference>
<dbReference type="Pfam" id="PF00258">
    <property type="entry name" value="Flavodoxin_1"/>
    <property type="match status" value="1"/>
</dbReference>
<dbReference type="InterPro" id="IPR039261">
    <property type="entry name" value="FNR_nucleotide-bd"/>
</dbReference>
<feature type="binding site" evidence="10">
    <location>
        <begin position="548"/>
        <end position="552"/>
    </location>
    <ligand>
        <name>NADP(+)</name>
        <dbReference type="ChEBI" id="CHEBI:58349"/>
    </ligand>
</feature>
<dbReference type="SUPFAM" id="SSF63380">
    <property type="entry name" value="Riboflavin synthase domain-like"/>
    <property type="match status" value="1"/>
</dbReference>
<comment type="cofactor">
    <cofactor evidence="2 10">
        <name>FAD</name>
        <dbReference type="ChEBI" id="CHEBI:57692"/>
    </cofactor>
</comment>
<reference evidence="13" key="1">
    <citation type="journal article" date="2013" name="J. Plant Res.">
        <title>Effect of fungi and light on seed germination of three Opuntia species from semiarid lands of central Mexico.</title>
        <authorList>
            <person name="Delgado-Sanchez P."/>
            <person name="Jimenez-Bremont J.F."/>
            <person name="Guerrero-Gonzalez Mde L."/>
            <person name="Flores J."/>
        </authorList>
    </citation>
    <scope>NUCLEOTIDE SEQUENCE</scope>
    <source>
        <tissue evidence="13">Cladode</tissue>
    </source>
</reference>
<feature type="binding site" evidence="10">
    <location>
        <begin position="60"/>
        <end position="63"/>
    </location>
    <ligand>
        <name>FMN</name>
        <dbReference type="ChEBI" id="CHEBI:58210"/>
    </ligand>
</feature>
<comment type="subcellular location">
    <subcellularLocation>
        <location evidence="3 10">Cytoplasm</location>
    </subcellularLocation>
</comment>
<dbReference type="InterPro" id="IPR017927">
    <property type="entry name" value="FAD-bd_FR_type"/>
</dbReference>
<name>A0A7C8YBS6_OPUST</name>
<reference evidence="13" key="2">
    <citation type="submission" date="2020-07" db="EMBL/GenBank/DDBJ databases">
        <authorList>
            <person name="Vera ALvarez R."/>
            <person name="Arias-Moreno D.M."/>
            <person name="Jimenez-Jacinto V."/>
            <person name="Jimenez-Bremont J.F."/>
            <person name="Swaminathan K."/>
            <person name="Moose S.P."/>
            <person name="Guerrero-Gonzalez M.L."/>
            <person name="Marino-Ramirez L."/>
            <person name="Landsman D."/>
            <person name="Rodriguez-Kessler M."/>
            <person name="Delgado-Sanchez P."/>
        </authorList>
    </citation>
    <scope>NUCLEOTIDE SEQUENCE</scope>
    <source>
        <tissue evidence="13">Cladode</tissue>
    </source>
</reference>
<dbReference type="InterPro" id="IPR029039">
    <property type="entry name" value="Flavoprotein-like_sf"/>
</dbReference>
<feature type="binding site" evidence="10">
    <location>
        <begin position="434"/>
        <end position="437"/>
    </location>
    <ligand>
        <name>FAD</name>
        <dbReference type="ChEBI" id="CHEBI:57692"/>
    </ligand>
</feature>
<dbReference type="GO" id="GO:0160246">
    <property type="term" value="F:NADPH-iron-sulfur [2Fe-2S] protein oxidoreductase activity"/>
    <property type="evidence" value="ECO:0007669"/>
    <property type="project" value="InterPro"/>
</dbReference>
<feature type="domain" description="FAD-binding FR-type" evidence="12">
    <location>
        <begin position="225"/>
        <end position="468"/>
    </location>
</feature>
<dbReference type="AlphaFoldDB" id="A0A7C8YBS6"/>
<accession>A0A7C8YBS6</accession>
<dbReference type="EC" id="1.18.1.-" evidence="10"/>
<evidence type="ECO:0000259" key="11">
    <source>
        <dbReference type="PROSITE" id="PS50902"/>
    </source>
</evidence>
<dbReference type="PRINTS" id="PR00371">
    <property type="entry name" value="FPNCR"/>
</dbReference>
<dbReference type="Gene3D" id="2.40.30.10">
    <property type="entry name" value="Translation factors"/>
    <property type="match status" value="1"/>
</dbReference>
<feature type="binding site" evidence="10">
    <location>
        <position position="133"/>
    </location>
    <ligand>
        <name>FMN</name>
        <dbReference type="ChEBI" id="CHEBI:58210"/>
    </ligand>
</feature>
<feature type="binding site" evidence="10">
    <location>
        <position position="476"/>
    </location>
    <ligand>
        <name>NADP(+)</name>
        <dbReference type="ChEBI" id="CHEBI:58349"/>
    </ligand>
</feature>
<evidence type="ECO:0000256" key="8">
    <source>
        <dbReference type="ARBA" id="ARBA00022857"/>
    </source>
</evidence>
<keyword evidence="8 10" id="KW-0521">NADP</keyword>
<organism evidence="13">
    <name type="scientific">Opuntia streptacantha</name>
    <name type="common">Prickly pear cactus</name>
    <name type="synonym">Opuntia cardona</name>
    <dbReference type="NCBI Taxonomy" id="393608"/>
    <lineage>
        <taxon>Eukaryota</taxon>
        <taxon>Viridiplantae</taxon>
        <taxon>Streptophyta</taxon>
        <taxon>Embryophyta</taxon>
        <taxon>Tracheophyta</taxon>
        <taxon>Spermatophyta</taxon>
        <taxon>Magnoliopsida</taxon>
        <taxon>eudicotyledons</taxon>
        <taxon>Gunneridae</taxon>
        <taxon>Pentapetalae</taxon>
        <taxon>Caryophyllales</taxon>
        <taxon>Cactineae</taxon>
        <taxon>Cactaceae</taxon>
        <taxon>Opuntioideae</taxon>
        <taxon>Opuntia</taxon>
    </lineage>
</organism>
<dbReference type="Gene3D" id="3.40.50.360">
    <property type="match status" value="1"/>
</dbReference>
<dbReference type="GO" id="GO:0016651">
    <property type="term" value="F:oxidoreductase activity, acting on NAD(P)H"/>
    <property type="evidence" value="ECO:0007669"/>
    <property type="project" value="UniProtKB-UniRule"/>
</dbReference>
<comment type="caution">
    <text evidence="10">Lacks conserved residue(s) required for the propagation of feature annotation.</text>
</comment>
<evidence type="ECO:0000259" key="12">
    <source>
        <dbReference type="PROSITE" id="PS51384"/>
    </source>
</evidence>
<dbReference type="SUPFAM" id="SSF52343">
    <property type="entry name" value="Ferredoxin reductase-like, C-terminal NADP-linked domain"/>
    <property type="match status" value="1"/>
</dbReference>
<dbReference type="PROSITE" id="PS51384">
    <property type="entry name" value="FAD_FR"/>
    <property type="match status" value="1"/>
</dbReference>
<dbReference type="InterPro" id="IPR023173">
    <property type="entry name" value="NADPH_Cyt_P450_Rdtase_alpha"/>
</dbReference>
<evidence type="ECO:0000313" key="13">
    <source>
        <dbReference type="EMBL" id="MBA4614257.1"/>
    </source>
</evidence>
<dbReference type="FunFam" id="1.20.990.10:FF:000015">
    <property type="entry name" value="NADPH-dependent diflavin oxidoreductase 1"/>
    <property type="match status" value="1"/>
</dbReference>
<comment type="cofactor">
    <cofactor evidence="1 10">
        <name>FMN</name>
        <dbReference type="ChEBI" id="CHEBI:58210"/>
    </cofactor>
</comment>
<dbReference type="InterPro" id="IPR028879">
    <property type="entry name" value="NDOR1"/>
</dbReference>
<comment type="similarity">
    <text evidence="10">Belongs to the NADPH-dependent diflavin oxidoreductase NDOR1 family.</text>
</comment>
<evidence type="ECO:0000256" key="4">
    <source>
        <dbReference type="ARBA" id="ARBA00022490"/>
    </source>
</evidence>
<feature type="binding site" evidence="10">
    <location>
        <position position="622"/>
    </location>
    <ligand>
        <name>FAD</name>
        <dbReference type="ChEBI" id="CHEBI:57692"/>
    </ligand>
</feature>
<dbReference type="EMBL" id="GISG01001862">
    <property type="protein sequence ID" value="MBA4614257.1"/>
    <property type="molecule type" value="Transcribed_RNA"/>
</dbReference>
<dbReference type="Gene3D" id="3.40.50.80">
    <property type="entry name" value="Nucleotide-binding domain of ferredoxin-NADP reductase (FNR) module"/>
    <property type="match status" value="1"/>
</dbReference>
<dbReference type="CDD" id="cd06207">
    <property type="entry name" value="CyPoR_like"/>
    <property type="match status" value="1"/>
</dbReference>
<dbReference type="GO" id="GO:0050660">
    <property type="term" value="F:flavin adenine dinucleotide binding"/>
    <property type="evidence" value="ECO:0007669"/>
    <property type="project" value="UniProtKB-UniRule"/>
</dbReference>
<keyword evidence="6 10" id="KW-0288">FMN</keyword>
<dbReference type="PRINTS" id="PR00369">
    <property type="entry name" value="FLAVODOXIN"/>
</dbReference>
<dbReference type="SUPFAM" id="SSF52218">
    <property type="entry name" value="Flavoproteins"/>
    <property type="match status" value="1"/>
</dbReference>
<dbReference type="Pfam" id="PF00175">
    <property type="entry name" value="NAD_binding_1"/>
    <property type="match status" value="1"/>
</dbReference>
<keyword evidence="4 10" id="KW-0963">Cytoplasm</keyword>
<dbReference type="FunFam" id="3.40.50.360:FF:000015">
    <property type="entry name" value="NADPH-dependent diflavin oxidoreductase 1"/>
    <property type="match status" value="1"/>
</dbReference>
<evidence type="ECO:0000256" key="5">
    <source>
        <dbReference type="ARBA" id="ARBA00022630"/>
    </source>
</evidence>
<proteinExistence type="inferred from homology"/>
<dbReference type="GO" id="GO:0005829">
    <property type="term" value="C:cytosol"/>
    <property type="evidence" value="ECO:0007669"/>
    <property type="project" value="TreeGrafter"/>
</dbReference>
<dbReference type="Gene3D" id="1.20.990.10">
    <property type="entry name" value="NADPH-cytochrome p450 Reductase, Chain A, domain 3"/>
    <property type="match status" value="1"/>
</dbReference>
<comment type="function">
    <text evidence="10">NADPH-dependent reductase which is a central component of the cytosolic iron-sulfur (Fe-S) protein assembly (CIA) machinery. Transfers electrons from NADPH via its FAD and FMN prosthetic groups to the [2Fe-2S] cluster of the anamorsin/DRE2 homolog, another key component of the CIA machinery. In turn, this reduced cluster provides electrons for assembly of cytosolic iron-sulfur cluster proteins.</text>
</comment>
<dbReference type="InterPro" id="IPR003097">
    <property type="entry name" value="CysJ-like_FAD-binding"/>
</dbReference>
<keyword evidence="9 10" id="KW-0560">Oxidoreductase</keyword>
<feature type="binding site" evidence="10">
    <location>
        <begin position="13"/>
        <end position="18"/>
    </location>
    <ligand>
        <name>FMN</name>
        <dbReference type="ChEBI" id="CHEBI:58210"/>
    </ligand>
</feature>
<feature type="binding site" evidence="10">
    <location>
        <position position="584"/>
    </location>
    <ligand>
        <name>NADP(+)</name>
        <dbReference type="ChEBI" id="CHEBI:58349"/>
    </ligand>
</feature>
<feature type="binding site" evidence="10">
    <location>
        <position position="370"/>
    </location>
    <ligand>
        <name>FAD</name>
        <dbReference type="ChEBI" id="CHEBI:57692"/>
    </ligand>
</feature>
<feature type="domain" description="Flavodoxin-like" evidence="11">
    <location>
        <begin position="7"/>
        <end position="151"/>
    </location>
</feature>
<evidence type="ECO:0000256" key="2">
    <source>
        <dbReference type="ARBA" id="ARBA00001974"/>
    </source>
</evidence>
<keyword evidence="7 10" id="KW-0274">FAD</keyword>
<dbReference type="GO" id="GO:0016226">
    <property type="term" value="P:iron-sulfur cluster assembly"/>
    <property type="evidence" value="ECO:0007669"/>
    <property type="project" value="UniProtKB-UniRule"/>
</dbReference>
<feature type="binding site" evidence="10">
    <location>
        <begin position="400"/>
        <end position="403"/>
    </location>
    <ligand>
        <name>FAD</name>
        <dbReference type="ChEBI" id="CHEBI:57692"/>
    </ligand>
</feature>
<evidence type="ECO:0000256" key="6">
    <source>
        <dbReference type="ARBA" id="ARBA00022643"/>
    </source>
</evidence>
<protein>
    <recommendedName>
        <fullName evidence="10">NADPH-dependent diflavin oxidoreductase 1</fullName>
        <ecNumber evidence="10">1.18.1.-</ecNumber>
    </recommendedName>
    <alternativeName>
        <fullName evidence="10">NADPH-dependent FMN and FAD-containing oxidoreductase</fullName>
    </alternativeName>
</protein>
<dbReference type="InterPro" id="IPR008254">
    <property type="entry name" value="Flavodoxin/NO_synth"/>
</dbReference>
<dbReference type="PROSITE" id="PS50902">
    <property type="entry name" value="FLAVODOXIN_LIKE"/>
    <property type="match status" value="1"/>
</dbReference>
<dbReference type="HAMAP" id="MF_03178">
    <property type="entry name" value="NDOR1"/>
    <property type="match status" value="1"/>
</dbReference>
<evidence type="ECO:0000256" key="1">
    <source>
        <dbReference type="ARBA" id="ARBA00001917"/>
    </source>
</evidence>
<keyword evidence="5 10" id="KW-0285">Flavoprotein</keyword>
<dbReference type="InterPro" id="IPR017938">
    <property type="entry name" value="Riboflavin_synthase-like_b-brl"/>
</dbReference>
<sequence length="623" mass="70178">MEEKQKLLILYATQTGNAMDAAERIGREAERRACPVSLLSIDQFDPSSLPDQRTVIFVVSTTGQGDTPDSMKVFWRFLLQRHLTQDWLGAVNYAVFGLGDSGYQKYNFVAKKLDKRLSDLGGRSIIDKGLGDDQHPSGYEGTLDPWMSSLWSSLYQINPKLFPKGLDFVVPDAELLDQPKVVVTYHATNQVHSLSSDTSDLDSRAVQIECARLMSPAKFPSDKSRPHCWLRMTSNSSLTRAGCGRDVRHLEFEFHSSAVEYEVGDVLEILPSQNPDVVDAFIRRCNLDPEAFITVQSRDADDAAAYPSRMPIRLKTFVELTMDIASASPRRYFFEVMSHYATAEHEKERLKYFASPEGREDLYQYNQKERRTVLEVLEDFPSVQMPFEWLVQLVPPLKTRAFSISSSPVAHPNQVHLTVSVVSWTTTFKRKRSGLCSKWLAELDPQQGVYVPVWFQKGLLPAPSPSLPLILIGPGTGCAPFRGFIAERAIQNQSNPTAPILFFFGCRKEEDDFLYSNFWISHSQTGGVLSKEKGGGFYVSFSRNQPQKVYVQHKMRDHSQEIWDLLGKGASVYVAGSSTKMPSDVMAAFEEIISKEGGVPKEAAVRWLRALEKAGRYHVEAWS</sequence>
<evidence type="ECO:0000256" key="10">
    <source>
        <dbReference type="HAMAP-Rule" id="MF_03178"/>
    </source>
</evidence>
<dbReference type="GO" id="GO:0050661">
    <property type="term" value="F:NADP binding"/>
    <property type="evidence" value="ECO:0007669"/>
    <property type="project" value="UniProtKB-UniRule"/>
</dbReference>
<evidence type="ECO:0000256" key="9">
    <source>
        <dbReference type="ARBA" id="ARBA00023002"/>
    </source>
</evidence>
<comment type="catalytic activity">
    <reaction evidence="10">
        <text>2 oxidized [2Fe-2S]-[protein] + NADPH = 2 reduced [2Fe-2S]-[protein] + NADP(+) + H(+)</text>
        <dbReference type="Rhea" id="RHEA:67716"/>
        <dbReference type="Rhea" id="RHEA-COMP:17327"/>
        <dbReference type="Rhea" id="RHEA-COMP:17328"/>
        <dbReference type="ChEBI" id="CHEBI:15378"/>
        <dbReference type="ChEBI" id="CHEBI:33737"/>
        <dbReference type="ChEBI" id="CHEBI:33738"/>
        <dbReference type="ChEBI" id="CHEBI:57783"/>
        <dbReference type="ChEBI" id="CHEBI:58349"/>
    </reaction>
</comment>
<dbReference type="GO" id="GO:0005634">
    <property type="term" value="C:nucleus"/>
    <property type="evidence" value="ECO:0007669"/>
    <property type="project" value="UniProtKB-ARBA"/>
</dbReference>
<dbReference type="InterPro" id="IPR001709">
    <property type="entry name" value="Flavoprot_Pyr_Nucl_cyt_Rdtase"/>
</dbReference>
<dbReference type="InterPro" id="IPR001433">
    <property type="entry name" value="OxRdtase_FAD/NAD-bd"/>
</dbReference>
<dbReference type="PANTHER" id="PTHR19384">
    <property type="entry name" value="NITRIC OXIDE SYNTHASE-RELATED"/>
    <property type="match status" value="1"/>
</dbReference>
<comment type="similarity">
    <text evidence="10">In the C-terminal section; belongs to the flavoprotein pyridine nucleotide cytochrome reductase family.</text>
</comment>
<dbReference type="FunFam" id="3.40.50.80:FF:000032">
    <property type="entry name" value="NADPH-dependent diflavin oxidoreductase 1"/>
    <property type="match status" value="1"/>
</dbReference>
<feature type="binding site" evidence="10">
    <location>
        <begin position="542"/>
        <end position="543"/>
    </location>
    <ligand>
        <name>NADP(+)</name>
        <dbReference type="ChEBI" id="CHEBI:58349"/>
    </ligand>
</feature>
<dbReference type="GO" id="GO:0010181">
    <property type="term" value="F:FMN binding"/>
    <property type="evidence" value="ECO:0007669"/>
    <property type="project" value="UniProtKB-UniRule"/>
</dbReference>
<comment type="similarity">
    <text evidence="10">In the N-terminal section; belongs to the flavodoxin family.</text>
</comment>
<dbReference type="Pfam" id="PF00667">
    <property type="entry name" value="FAD_binding_1"/>
    <property type="match status" value="1"/>
</dbReference>
<dbReference type="InterPro" id="IPR001094">
    <property type="entry name" value="Flavdoxin-like"/>
</dbReference>
<evidence type="ECO:0000256" key="7">
    <source>
        <dbReference type="ARBA" id="ARBA00022827"/>
    </source>
</evidence>